<feature type="compositionally biased region" description="Pro residues" evidence="1">
    <location>
        <begin position="43"/>
        <end position="52"/>
    </location>
</feature>
<evidence type="ECO:0000256" key="1">
    <source>
        <dbReference type="SAM" id="MobiDB-lite"/>
    </source>
</evidence>
<feature type="compositionally biased region" description="Low complexity" evidence="1">
    <location>
        <begin position="71"/>
        <end position="117"/>
    </location>
</feature>
<accession>A0A6U4QIH2</accession>
<reference evidence="2" key="1">
    <citation type="submission" date="2021-01" db="EMBL/GenBank/DDBJ databases">
        <authorList>
            <person name="Corre E."/>
            <person name="Pelletier E."/>
            <person name="Niang G."/>
            <person name="Scheremetjew M."/>
            <person name="Finn R."/>
            <person name="Kale V."/>
            <person name="Holt S."/>
            <person name="Cochrane G."/>
            <person name="Meng A."/>
            <person name="Brown T."/>
            <person name="Cohen L."/>
        </authorList>
    </citation>
    <scope>NUCLEOTIDE SEQUENCE</scope>
    <source>
        <strain evidence="2">CCAP 1951/1</strain>
    </source>
</reference>
<sequence length="188" mass="19045">MASRARRSRDDEAADPLRSDERTRGAHDAGTERRRGGAMAEPPMAPPAPAPPAGMTNAPANAGVSGTRFMSAPSQASPEASAGAGSARSFATAPISRPSPGLAGSGSRSGSVSVFGLQTASSSGRPSAFAPVRSHATGATHWPHARSELAPTPTRPATSSLNDWDSKPPVQGDAARDLALRLGAMKLS</sequence>
<feature type="compositionally biased region" description="Basic and acidic residues" evidence="1">
    <location>
        <begin position="8"/>
        <end position="35"/>
    </location>
</feature>
<protein>
    <submittedName>
        <fullName evidence="2">Uncharacterized protein</fullName>
    </submittedName>
</protein>
<organism evidence="2">
    <name type="scientific">Neobodo designis</name>
    <name type="common">Flagellated protozoan</name>
    <name type="synonym">Bodo designis</name>
    <dbReference type="NCBI Taxonomy" id="312471"/>
    <lineage>
        <taxon>Eukaryota</taxon>
        <taxon>Discoba</taxon>
        <taxon>Euglenozoa</taxon>
        <taxon>Kinetoplastea</taxon>
        <taxon>Metakinetoplastina</taxon>
        <taxon>Neobodonida</taxon>
        <taxon>Neobodo</taxon>
    </lineage>
</organism>
<proteinExistence type="predicted"/>
<evidence type="ECO:0000313" key="2">
    <source>
        <dbReference type="EMBL" id="CAD9101520.1"/>
    </source>
</evidence>
<gene>
    <name evidence="2" type="ORF">NDES1114_LOCUS7487</name>
    <name evidence="3" type="ORF">NDES1114_LOCUS7489</name>
</gene>
<dbReference type="EMBL" id="HBGF01011272">
    <property type="protein sequence ID" value="CAD9101524.1"/>
    <property type="molecule type" value="Transcribed_RNA"/>
</dbReference>
<dbReference type="EMBL" id="HBGF01011270">
    <property type="protein sequence ID" value="CAD9101520.1"/>
    <property type="molecule type" value="Transcribed_RNA"/>
</dbReference>
<evidence type="ECO:0000313" key="3">
    <source>
        <dbReference type="EMBL" id="CAD9101524.1"/>
    </source>
</evidence>
<feature type="region of interest" description="Disordered" evidence="1">
    <location>
        <begin position="1"/>
        <end position="172"/>
    </location>
</feature>
<dbReference type="AlphaFoldDB" id="A0A6U4QIH2"/>
<feature type="compositionally biased region" description="Low complexity" evidence="1">
    <location>
        <begin position="53"/>
        <end position="63"/>
    </location>
</feature>
<name>A0A6U4QIH2_NEODS</name>